<evidence type="ECO:0000313" key="3">
    <source>
        <dbReference type="Proteomes" id="UP000030693"/>
    </source>
</evidence>
<accession>A0A058Z1P7</accession>
<keyword evidence="3" id="KW-1185">Reference proteome</keyword>
<proteinExistence type="predicted"/>
<keyword evidence="1" id="KW-0732">Signal</keyword>
<dbReference type="EMBL" id="KB932209">
    <property type="protein sequence ID" value="KCV68209.1"/>
    <property type="molecule type" value="Genomic_DNA"/>
</dbReference>
<reference evidence="2" key="1">
    <citation type="submission" date="2013-04" db="EMBL/GenBank/DDBJ databases">
        <title>The Genome Sequence of Fonticula alba ATCC 38817.</title>
        <authorList>
            <consortium name="The Broad Institute Genomics Platform"/>
            <person name="Russ C."/>
            <person name="Cuomo C."/>
            <person name="Burger G."/>
            <person name="Gray M.W."/>
            <person name="Holland P.W.H."/>
            <person name="King N."/>
            <person name="Lang F.B.F."/>
            <person name="Roger A.J."/>
            <person name="Ruiz-Trillo I."/>
            <person name="Brown M."/>
            <person name="Walker B."/>
            <person name="Young S."/>
            <person name="Zeng Q."/>
            <person name="Gargeya S."/>
            <person name="Fitzgerald M."/>
            <person name="Haas B."/>
            <person name="Abouelleil A."/>
            <person name="Allen A.W."/>
            <person name="Alvarado L."/>
            <person name="Arachchi H.M."/>
            <person name="Berlin A.M."/>
            <person name="Chapman S.B."/>
            <person name="Gainer-Dewar J."/>
            <person name="Goldberg J."/>
            <person name="Griggs A."/>
            <person name="Gujja S."/>
            <person name="Hansen M."/>
            <person name="Howarth C."/>
            <person name="Imamovic A."/>
            <person name="Ireland A."/>
            <person name="Larimer J."/>
            <person name="McCowan C."/>
            <person name="Murphy C."/>
            <person name="Pearson M."/>
            <person name="Poon T.W."/>
            <person name="Priest M."/>
            <person name="Roberts A."/>
            <person name="Saif S."/>
            <person name="Shea T."/>
            <person name="Sisk P."/>
            <person name="Sykes S."/>
            <person name="Wortman J."/>
            <person name="Nusbaum C."/>
            <person name="Birren B."/>
        </authorList>
    </citation>
    <scope>NUCLEOTIDE SEQUENCE [LARGE SCALE GENOMIC DNA]</scope>
    <source>
        <strain evidence="2">ATCC 38817</strain>
    </source>
</reference>
<feature type="chain" id="PRO_5001570626" evidence="1">
    <location>
        <begin position="22"/>
        <end position="64"/>
    </location>
</feature>
<protein>
    <submittedName>
        <fullName evidence="2">Uncharacterized protein</fullName>
    </submittedName>
</protein>
<gene>
    <name evidence="2" type="ORF">H696_05136</name>
</gene>
<dbReference type="GeneID" id="20529861"/>
<evidence type="ECO:0000256" key="1">
    <source>
        <dbReference type="SAM" id="SignalP"/>
    </source>
</evidence>
<dbReference type="Proteomes" id="UP000030693">
    <property type="component" value="Unassembled WGS sequence"/>
</dbReference>
<feature type="signal peptide" evidence="1">
    <location>
        <begin position="1"/>
        <end position="21"/>
    </location>
</feature>
<organism evidence="2">
    <name type="scientific">Fonticula alba</name>
    <name type="common">Slime mold</name>
    <dbReference type="NCBI Taxonomy" id="691883"/>
    <lineage>
        <taxon>Eukaryota</taxon>
        <taxon>Rotosphaerida</taxon>
        <taxon>Fonticulaceae</taxon>
        <taxon>Fonticula</taxon>
    </lineage>
</organism>
<evidence type="ECO:0000313" key="2">
    <source>
        <dbReference type="EMBL" id="KCV68209.1"/>
    </source>
</evidence>
<dbReference type="AlphaFoldDB" id="A0A058Z1P7"/>
<sequence>MLLRNFTSGFVAAGLIFFAHAASSQRQQDNELSARLRLLRLRVDAAQGAIAQIKAADTLPLELQ</sequence>
<name>A0A058Z1P7_FONAL</name>
<dbReference type="RefSeq" id="XP_009497263.1">
    <property type="nucleotide sequence ID" value="XM_009498988.1"/>
</dbReference>